<accession>A0A1R3HI49</accession>
<evidence type="ECO:0000256" key="1">
    <source>
        <dbReference type="SAM" id="MobiDB-lite"/>
    </source>
</evidence>
<evidence type="ECO:0000313" key="3">
    <source>
        <dbReference type="Proteomes" id="UP000187203"/>
    </source>
</evidence>
<organism evidence="2 3">
    <name type="scientific">Corchorus olitorius</name>
    <dbReference type="NCBI Taxonomy" id="93759"/>
    <lineage>
        <taxon>Eukaryota</taxon>
        <taxon>Viridiplantae</taxon>
        <taxon>Streptophyta</taxon>
        <taxon>Embryophyta</taxon>
        <taxon>Tracheophyta</taxon>
        <taxon>Spermatophyta</taxon>
        <taxon>Magnoliopsida</taxon>
        <taxon>eudicotyledons</taxon>
        <taxon>Gunneridae</taxon>
        <taxon>Pentapetalae</taxon>
        <taxon>rosids</taxon>
        <taxon>malvids</taxon>
        <taxon>Malvales</taxon>
        <taxon>Malvaceae</taxon>
        <taxon>Grewioideae</taxon>
        <taxon>Apeibeae</taxon>
        <taxon>Corchorus</taxon>
    </lineage>
</organism>
<proteinExistence type="predicted"/>
<feature type="region of interest" description="Disordered" evidence="1">
    <location>
        <begin position="15"/>
        <end position="55"/>
    </location>
</feature>
<keyword evidence="3" id="KW-1185">Reference proteome</keyword>
<dbReference type="Proteomes" id="UP000187203">
    <property type="component" value="Unassembled WGS sequence"/>
</dbReference>
<sequence length="55" mass="6425">MAMVGLEGQLELHQRLPTPWKPEKVTKAQRPKGYFQDQMTKVGSEPNKRWKETQS</sequence>
<gene>
    <name evidence="2" type="ORF">COLO4_28815</name>
</gene>
<reference evidence="3" key="1">
    <citation type="submission" date="2013-09" db="EMBL/GenBank/DDBJ databases">
        <title>Corchorus olitorius genome sequencing.</title>
        <authorList>
            <person name="Alam M."/>
            <person name="Haque M.S."/>
            <person name="Islam M.S."/>
            <person name="Emdad E.M."/>
            <person name="Islam M.M."/>
            <person name="Ahmed B."/>
            <person name="Halim A."/>
            <person name="Hossen Q.M.M."/>
            <person name="Hossain M.Z."/>
            <person name="Ahmed R."/>
            <person name="Khan M.M."/>
            <person name="Islam R."/>
            <person name="Rashid M.M."/>
            <person name="Khan S.A."/>
            <person name="Rahman M.S."/>
            <person name="Alam M."/>
            <person name="Yahiya A.S."/>
            <person name="Khan M.S."/>
            <person name="Azam M.S."/>
            <person name="Haque T."/>
            <person name="Lashkar M.Z.H."/>
            <person name="Akhand A.I."/>
            <person name="Morshed G."/>
            <person name="Roy S."/>
            <person name="Uddin K.S."/>
            <person name="Rabeya T."/>
            <person name="Hossain A.S."/>
            <person name="Chowdhury A."/>
            <person name="Snigdha A.R."/>
            <person name="Mortoza M.S."/>
            <person name="Matin S.A."/>
            <person name="Hoque S.M.E."/>
            <person name="Islam M.K."/>
            <person name="Roy D.K."/>
            <person name="Haider R."/>
            <person name="Moosa M.M."/>
            <person name="Elias S.M."/>
            <person name="Hasan A.M."/>
            <person name="Jahan S."/>
            <person name="Shafiuddin M."/>
            <person name="Mahmood N."/>
            <person name="Shommy N.S."/>
        </authorList>
    </citation>
    <scope>NUCLEOTIDE SEQUENCE [LARGE SCALE GENOMIC DNA]</scope>
    <source>
        <strain evidence="3">cv. O-4</strain>
    </source>
</reference>
<dbReference type="EMBL" id="AWUE01020070">
    <property type="protein sequence ID" value="OMO70022.1"/>
    <property type="molecule type" value="Genomic_DNA"/>
</dbReference>
<protein>
    <submittedName>
        <fullName evidence="2">Uncharacterized protein</fullName>
    </submittedName>
</protein>
<dbReference type="AlphaFoldDB" id="A0A1R3HI49"/>
<feature type="compositionally biased region" description="Basic and acidic residues" evidence="1">
    <location>
        <begin position="46"/>
        <end position="55"/>
    </location>
</feature>
<comment type="caution">
    <text evidence="2">The sequence shown here is derived from an EMBL/GenBank/DDBJ whole genome shotgun (WGS) entry which is preliminary data.</text>
</comment>
<evidence type="ECO:0000313" key="2">
    <source>
        <dbReference type="EMBL" id="OMO70022.1"/>
    </source>
</evidence>
<name>A0A1R3HI49_9ROSI</name>